<dbReference type="AlphaFoldDB" id="A0A6C0RHG2"/>
<reference evidence="1 2" key="1">
    <citation type="submission" date="2020-02" db="EMBL/GenBank/DDBJ databases">
        <title>Genome sequencing for Draconibacterium sp. strain M1.</title>
        <authorList>
            <person name="Park S.-J."/>
        </authorList>
    </citation>
    <scope>NUCLEOTIDE SEQUENCE [LARGE SCALE GENOMIC DNA]</scope>
    <source>
        <strain evidence="1 2">M1</strain>
    </source>
</reference>
<sequence length="432" mass="50072">MMGKFFRLIFVAFLIISPVYLLAQGPQLSYYYDINTQLPWASCYLQYENDVKQKIAFFPVINEKTNSPMGIENYSKDVNLESELIFYNGSITENFEFDSIRTSIKDKILVLSDISPDTLDAAKLTPILEEKINYAIDNKASGLIIILCNKTYPLYIVNIDNQIPVINITDAAALPIFEKEGIDYNKMVKKQGNDKLPVLTELRVKLKLNIDGDFSSSETKNFNYKYLPYSFNKEEISQQIKSNEQSVNFLLRLFKELDFRWSKENIYYFPNLESKIFYTGYWGIGFSCEAGVYNVLLKQDSSYGLLVHENSHSLLRKNELTFSSFFDEGIARYAEAMATDEKMNNKKTVELLREGKLFPLEKMLDFKIGNNPMETEVGYPASGSFVEFLIIKYGLEIIHRLNEKALNPISKKELVNNEEEWLNWLKREYDSQ</sequence>
<name>A0A6C0RHG2_9BACT</name>
<gene>
    <name evidence="1" type="ORF">G0Q07_18025</name>
</gene>
<organism evidence="1 2">
    <name type="scientific">Draconibacterium halophilum</name>
    <dbReference type="NCBI Taxonomy" id="2706887"/>
    <lineage>
        <taxon>Bacteria</taxon>
        <taxon>Pseudomonadati</taxon>
        <taxon>Bacteroidota</taxon>
        <taxon>Bacteroidia</taxon>
        <taxon>Marinilabiliales</taxon>
        <taxon>Prolixibacteraceae</taxon>
        <taxon>Draconibacterium</taxon>
    </lineage>
</organism>
<dbReference type="KEGG" id="drc:G0Q07_18025"/>
<dbReference type="EMBL" id="CP048409">
    <property type="protein sequence ID" value="QIA09487.1"/>
    <property type="molecule type" value="Genomic_DNA"/>
</dbReference>
<evidence type="ECO:0000313" key="2">
    <source>
        <dbReference type="Proteomes" id="UP000474630"/>
    </source>
</evidence>
<dbReference type="Proteomes" id="UP000474630">
    <property type="component" value="Chromosome"/>
</dbReference>
<proteinExistence type="predicted"/>
<protein>
    <submittedName>
        <fullName evidence="1">Uncharacterized protein</fullName>
    </submittedName>
</protein>
<accession>A0A6C0RHG2</accession>
<evidence type="ECO:0000313" key="1">
    <source>
        <dbReference type="EMBL" id="QIA09487.1"/>
    </source>
</evidence>
<dbReference type="RefSeq" id="WP_163348458.1">
    <property type="nucleotide sequence ID" value="NZ_CP048409.1"/>
</dbReference>
<keyword evidence="2" id="KW-1185">Reference proteome</keyword>